<accession>A0A192CHF4</accession>
<name>A0A192CHF4_ECO25</name>
<feature type="active site" description="Proton acceptor" evidence="7">
    <location>
        <position position="222"/>
    </location>
</feature>
<sequence length="383" mass="41699">MIVLRSTEIAMSFSVQETLFSLLQHNAISGHENAVADVMLCEFRRQAKEVWRDRLGNVVARYGSDKPDALRLMIFAHMDEVGFMVRKIEPSGFLRFERVGGPAQVTMAGSIVTLTGDKGPVMGCIGIKSYHFAKGDERTQSPSVDKLWIDIGAKDKDDAIRMGIQVGTPVTLYNPPQLLANDLVCSKALDDRLGCTALLGVADAISTTELDIAVYLVASVQEEFNIRGIVPVLRRVKPDLAIGIDITPSCDTPDLHDYSEVRINQGVGITCLNYHGRGTLAGLITPPRLIRMLEQTALEHNIPVQREVAPGVITETGYIQVEQDGIPCASLSIPCRYTHSPAEVASLRDLTDCIRLLTALAGMSAAHFPVEPDSGTTQEAHPL</sequence>
<evidence type="ECO:0000256" key="5">
    <source>
        <dbReference type="ARBA" id="ARBA00022801"/>
    </source>
</evidence>
<evidence type="ECO:0000313" key="10">
    <source>
        <dbReference type="Proteomes" id="UP000183316"/>
    </source>
</evidence>
<keyword evidence="3" id="KW-0645">Protease</keyword>
<organism evidence="9 10">
    <name type="scientific">Escherichia coli O25b:H4</name>
    <dbReference type="NCBI Taxonomy" id="941280"/>
    <lineage>
        <taxon>Bacteria</taxon>
        <taxon>Pseudomonadati</taxon>
        <taxon>Pseudomonadota</taxon>
        <taxon>Gammaproteobacteria</taxon>
        <taxon>Enterobacterales</taxon>
        <taxon>Enterobacteriaceae</taxon>
        <taxon>Escherichia</taxon>
    </lineage>
</organism>
<comment type="cofactor">
    <cofactor evidence="8">
        <name>a divalent metal cation</name>
        <dbReference type="ChEBI" id="CHEBI:60240"/>
    </cofactor>
    <text evidence="8">Binds 2 divalent metal cations per subunit.</text>
</comment>
<dbReference type="CDD" id="cd05656">
    <property type="entry name" value="M42_Frv"/>
    <property type="match status" value="1"/>
</dbReference>
<dbReference type="EMBL" id="CP015085">
    <property type="protein sequence ID" value="ANK05162.1"/>
    <property type="molecule type" value="Genomic_DNA"/>
</dbReference>
<dbReference type="GO" id="GO:0006508">
    <property type="term" value="P:proteolysis"/>
    <property type="evidence" value="ECO:0007669"/>
    <property type="project" value="UniProtKB-KW"/>
</dbReference>
<reference evidence="9 10" key="1">
    <citation type="submission" date="2016-03" db="EMBL/GenBank/DDBJ databases">
        <title>Genome Sequence and Comparative Pathogenic Determinants of Uropathogenic Escherichia coli O25b:H4, a Clinical Isolate from Saudi Arabia.</title>
        <authorList>
            <person name="Alyamani E.A.J."/>
            <person name="Khiyami M.A."/>
            <person name="Booq R.Y."/>
            <person name="Bahwerth F.S."/>
            <person name="Vaisvil B."/>
            <person name="Schmitt D.P."/>
            <person name="Kapatral V."/>
        </authorList>
    </citation>
    <scope>NUCLEOTIDE SEQUENCE [LARGE SCALE GENOMIC DNA]</scope>
    <source>
        <strain evidence="9 10">O25b:H4</strain>
    </source>
</reference>
<dbReference type="Gene3D" id="3.40.630.10">
    <property type="entry name" value="Zn peptidases"/>
    <property type="match status" value="1"/>
</dbReference>
<dbReference type="GO" id="GO:0004177">
    <property type="term" value="F:aminopeptidase activity"/>
    <property type="evidence" value="ECO:0007669"/>
    <property type="project" value="UniProtKB-UniRule"/>
</dbReference>
<dbReference type="PATRIC" id="fig|941280.3.peg.3878"/>
<evidence type="ECO:0000256" key="1">
    <source>
        <dbReference type="ARBA" id="ARBA00006272"/>
    </source>
</evidence>
<feature type="binding site" evidence="8">
    <location>
        <position position="245"/>
    </location>
    <ligand>
        <name>Zn(2+)</name>
        <dbReference type="ChEBI" id="CHEBI:29105"/>
        <label>1</label>
    </ligand>
</feature>
<evidence type="ECO:0000256" key="4">
    <source>
        <dbReference type="ARBA" id="ARBA00022723"/>
    </source>
</evidence>
<dbReference type="Pfam" id="PF05343">
    <property type="entry name" value="Peptidase_M42"/>
    <property type="match status" value="1"/>
</dbReference>
<evidence type="ECO:0000256" key="8">
    <source>
        <dbReference type="PIRSR" id="PIRSR001123-2"/>
    </source>
</evidence>
<dbReference type="InterPro" id="IPR008007">
    <property type="entry name" value="Peptidase_M42"/>
</dbReference>
<feature type="binding site" evidence="8">
    <location>
        <position position="339"/>
    </location>
    <ligand>
        <name>Zn(2+)</name>
        <dbReference type="ChEBI" id="CHEBI:29105"/>
        <label>2</label>
    </ligand>
</feature>
<dbReference type="SUPFAM" id="SSF53187">
    <property type="entry name" value="Zn-dependent exopeptidases"/>
    <property type="match status" value="1"/>
</dbReference>
<evidence type="ECO:0000256" key="6">
    <source>
        <dbReference type="PIRNR" id="PIRNR001123"/>
    </source>
</evidence>
<keyword evidence="4 8" id="KW-0479">Metal-binding</keyword>
<dbReference type="PANTHER" id="PTHR32481:SF12">
    <property type="entry name" value="AMINOPEPTIDASE SGCX-RELATED"/>
    <property type="match status" value="1"/>
</dbReference>
<proteinExistence type="inferred from homology"/>
<dbReference type="InterPro" id="IPR051464">
    <property type="entry name" value="Peptidase_M42_aminopept"/>
</dbReference>
<evidence type="ECO:0000313" key="9">
    <source>
        <dbReference type="EMBL" id="ANK05162.1"/>
    </source>
</evidence>
<dbReference type="InterPro" id="IPR023367">
    <property type="entry name" value="Peptidase_M42_dom2"/>
</dbReference>
<evidence type="ECO:0000256" key="2">
    <source>
        <dbReference type="ARBA" id="ARBA00022438"/>
    </source>
</evidence>
<dbReference type="Gene3D" id="2.40.30.40">
    <property type="entry name" value="Peptidase M42, domain 2"/>
    <property type="match status" value="1"/>
</dbReference>
<feature type="binding site" evidence="8">
    <location>
        <position position="223"/>
    </location>
    <ligand>
        <name>Zn(2+)</name>
        <dbReference type="ChEBI" id="CHEBI:29105"/>
        <label>2</label>
    </ligand>
</feature>
<dbReference type="Proteomes" id="UP000183316">
    <property type="component" value="Chromosome"/>
</dbReference>
<comment type="similarity">
    <text evidence="1 6">Belongs to the peptidase M42 family.</text>
</comment>
<gene>
    <name evidence="9" type="ORF">WLH_03901</name>
</gene>
<feature type="binding site" evidence="8">
    <location>
        <position position="77"/>
    </location>
    <ligand>
        <name>Zn(2+)</name>
        <dbReference type="ChEBI" id="CHEBI:29105"/>
        <label>1</label>
    </ligand>
</feature>
<protein>
    <submittedName>
        <fullName evidence="9">YpdE</fullName>
    </submittedName>
</protein>
<feature type="binding site" evidence="8">
    <location>
        <position position="190"/>
    </location>
    <ligand>
        <name>Zn(2+)</name>
        <dbReference type="ChEBI" id="CHEBI:29105"/>
        <label>1</label>
    </ligand>
</feature>
<dbReference type="AlphaFoldDB" id="A0A192CHF4"/>
<evidence type="ECO:0000256" key="7">
    <source>
        <dbReference type="PIRSR" id="PIRSR001123-1"/>
    </source>
</evidence>
<dbReference type="PANTHER" id="PTHR32481">
    <property type="entry name" value="AMINOPEPTIDASE"/>
    <property type="match status" value="1"/>
</dbReference>
<keyword evidence="2" id="KW-0031">Aminopeptidase</keyword>
<keyword evidence="5" id="KW-0378">Hydrolase</keyword>
<dbReference type="SUPFAM" id="SSF101821">
    <property type="entry name" value="Aminopeptidase/glucanase lid domain"/>
    <property type="match status" value="1"/>
</dbReference>
<dbReference type="PIRSF" id="PIRSF001123">
    <property type="entry name" value="PepA_GA"/>
    <property type="match status" value="1"/>
</dbReference>
<evidence type="ECO:0000256" key="3">
    <source>
        <dbReference type="ARBA" id="ARBA00022670"/>
    </source>
</evidence>
<dbReference type="GO" id="GO:0046872">
    <property type="term" value="F:metal ion binding"/>
    <property type="evidence" value="ECO:0007669"/>
    <property type="project" value="UniProtKB-UniRule"/>
</dbReference>
<feature type="binding site" evidence="8">
    <location>
        <position position="190"/>
    </location>
    <ligand>
        <name>Zn(2+)</name>
        <dbReference type="ChEBI" id="CHEBI:29105"/>
        <label>2</label>
    </ligand>
</feature>